<keyword evidence="1" id="KW-0614">Plasmid</keyword>
<proteinExistence type="predicted"/>
<sequence length="41" mass="4326">MALYGTPSQAEFRSGDGAALSGLLLAVYRPNEMAILISLLD</sequence>
<geneLocation type="plasmid" evidence="1">
    <name>pP742502</name>
</geneLocation>
<dbReference type="KEGG" id="cyn:Cyan7425_0124"/>
<dbReference type="AlphaFoldDB" id="B8HZH3"/>
<reference evidence="1" key="1">
    <citation type="submission" date="2009-01" db="EMBL/GenBank/DDBJ databases">
        <title>Complete sequence of plasmid2 Cyanothece sp. PCC 7425.</title>
        <authorList>
            <consortium name="US DOE Joint Genome Institute"/>
            <person name="Lucas S."/>
            <person name="Copeland A."/>
            <person name="Lapidus A."/>
            <person name="Glavina del Rio T."/>
            <person name="Dalin E."/>
            <person name="Tice H."/>
            <person name="Bruce D."/>
            <person name="Goodwin L."/>
            <person name="Pitluck S."/>
            <person name="Sims D."/>
            <person name="Meineke L."/>
            <person name="Brettin T."/>
            <person name="Detter J.C."/>
            <person name="Han C."/>
            <person name="Larimer F."/>
            <person name="Land M."/>
            <person name="Hauser L."/>
            <person name="Kyrpides N."/>
            <person name="Ovchinnikova G."/>
            <person name="Liberton M."/>
            <person name="Stoeckel J."/>
            <person name="Banerjee A."/>
            <person name="Singh A."/>
            <person name="Page L."/>
            <person name="Sato H."/>
            <person name="Zhao L."/>
            <person name="Sherman L."/>
            <person name="Pakrasi H."/>
            <person name="Richardson P."/>
        </authorList>
    </citation>
    <scope>NUCLEOTIDE SEQUENCE</scope>
    <source>
        <strain evidence="1">PCC 7425</strain>
        <plasmid evidence="1">pP742502</plasmid>
    </source>
</reference>
<protein>
    <submittedName>
        <fullName evidence="1">Uncharacterized protein</fullName>
    </submittedName>
</protein>
<organism evidence="1">
    <name type="scientific">Cyanothece sp. (strain PCC 7425 / ATCC 29141)</name>
    <dbReference type="NCBI Taxonomy" id="395961"/>
    <lineage>
        <taxon>Bacteria</taxon>
        <taxon>Bacillati</taxon>
        <taxon>Cyanobacteriota</taxon>
        <taxon>Cyanophyceae</taxon>
        <taxon>Gomontiellales</taxon>
        <taxon>Cyanothecaceae</taxon>
        <taxon>Cyanothece</taxon>
    </lineage>
</organism>
<gene>
    <name evidence="1" type="ordered locus">Cyan7425_0124</name>
</gene>
<evidence type="ECO:0000313" key="1">
    <source>
        <dbReference type="EMBL" id="ACL47821.1"/>
    </source>
</evidence>
<dbReference type="EMBL" id="CP001346">
    <property type="protein sequence ID" value="ACL47821.1"/>
    <property type="molecule type" value="Genomic_DNA"/>
</dbReference>
<accession>B8HZH3</accession>
<dbReference type="HOGENOM" id="CLU_3268879_0_0_3"/>
<name>B8HZH3_CYAP4</name>